<evidence type="ECO:0000256" key="5">
    <source>
        <dbReference type="SAM" id="Phobius"/>
    </source>
</evidence>
<dbReference type="GO" id="GO:0016874">
    <property type="term" value="F:ligase activity"/>
    <property type="evidence" value="ECO:0007669"/>
    <property type="project" value="UniProtKB-KW"/>
</dbReference>
<dbReference type="Pfam" id="PF04932">
    <property type="entry name" value="Wzy_C"/>
    <property type="match status" value="1"/>
</dbReference>
<dbReference type="PANTHER" id="PTHR37422:SF13">
    <property type="entry name" value="LIPOPOLYSACCHARIDE BIOSYNTHESIS PROTEIN PA4999-RELATED"/>
    <property type="match status" value="1"/>
</dbReference>
<feature type="transmembrane region" description="Helical" evidence="5">
    <location>
        <begin position="141"/>
        <end position="160"/>
    </location>
</feature>
<evidence type="ECO:0000256" key="4">
    <source>
        <dbReference type="ARBA" id="ARBA00023136"/>
    </source>
</evidence>
<feature type="transmembrane region" description="Helical" evidence="5">
    <location>
        <begin position="386"/>
        <end position="407"/>
    </location>
</feature>
<evidence type="ECO:0000259" key="6">
    <source>
        <dbReference type="Pfam" id="PF04932"/>
    </source>
</evidence>
<organism evidence="7 8">
    <name type="scientific">Caenimonas aquaedulcis</name>
    <dbReference type="NCBI Taxonomy" id="2793270"/>
    <lineage>
        <taxon>Bacteria</taxon>
        <taxon>Pseudomonadati</taxon>
        <taxon>Pseudomonadota</taxon>
        <taxon>Betaproteobacteria</taxon>
        <taxon>Burkholderiales</taxon>
        <taxon>Comamonadaceae</taxon>
        <taxon>Caenimonas</taxon>
    </lineage>
</organism>
<keyword evidence="4 5" id="KW-0472">Membrane</keyword>
<dbReference type="EMBL" id="JADWYS010000001">
    <property type="protein sequence ID" value="MBG9390111.1"/>
    <property type="molecule type" value="Genomic_DNA"/>
</dbReference>
<feature type="transmembrane region" description="Helical" evidence="5">
    <location>
        <begin position="228"/>
        <end position="245"/>
    </location>
</feature>
<keyword evidence="7" id="KW-0436">Ligase</keyword>
<dbReference type="GO" id="GO:0016020">
    <property type="term" value="C:membrane"/>
    <property type="evidence" value="ECO:0007669"/>
    <property type="project" value="UniProtKB-SubCell"/>
</dbReference>
<dbReference type="RefSeq" id="WP_196987869.1">
    <property type="nucleotide sequence ID" value="NZ_JADWYS010000001.1"/>
</dbReference>
<gene>
    <name evidence="7" type="ORF">I5803_18930</name>
</gene>
<evidence type="ECO:0000313" key="7">
    <source>
        <dbReference type="EMBL" id="MBG9390111.1"/>
    </source>
</evidence>
<feature type="transmembrane region" description="Helical" evidence="5">
    <location>
        <begin position="413"/>
        <end position="432"/>
    </location>
</feature>
<feature type="transmembrane region" description="Helical" evidence="5">
    <location>
        <begin position="257"/>
        <end position="281"/>
    </location>
</feature>
<feature type="transmembrane region" description="Helical" evidence="5">
    <location>
        <begin position="206"/>
        <end position="222"/>
    </location>
</feature>
<evidence type="ECO:0000256" key="2">
    <source>
        <dbReference type="ARBA" id="ARBA00022692"/>
    </source>
</evidence>
<feature type="transmembrane region" description="Helical" evidence="5">
    <location>
        <begin position="83"/>
        <end position="104"/>
    </location>
</feature>
<keyword evidence="8" id="KW-1185">Reference proteome</keyword>
<evidence type="ECO:0000256" key="3">
    <source>
        <dbReference type="ARBA" id="ARBA00022989"/>
    </source>
</evidence>
<name>A0A931H7I2_9BURK</name>
<keyword evidence="2 5" id="KW-0812">Transmembrane</keyword>
<feature type="transmembrane region" description="Helical" evidence="5">
    <location>
        <begin position="12"/>
        <end position="30"/>
    </location>
</feature>
<feature type="domain" description="O-antigen ligase-related" evidence="6">
    <location>
        <begin position="213"/>
        <end position="365"/>
    </location>
</feature>
<keyword evidence="3 5" id="KW-1133">Transmembrane helix</keyword>
<proteinExistence type="predicted"/>
<feature type="transmembrane region" description="Helical" evidence="5">
    <location>
        <begin position="180"/>
        <end position="199"/>
    </location>
</feature>
<evidence type="ECO:0000313" key="8">
    <source>
        <dbReference type="Proteomes" id="UP000651050"/>
    </source>
</evidence>
<feature type="transmembrane region" description="Helical" evidence="5">
    <location>
        <begin position="110"/>
        <end position="129"/>
    </location>
</feature>
<reference evidence="7" key="1">
    <citation type="submission" date="2020-11" db="EMBL/GenBank/DDBJ databases">
        <title>Bacterial whole genome sequence for Caenimonas sp. DR4.4.</title>
        <authorList>
            <person name="Le V."/>
            <person name="Ko S.-R."/>
            <person name="Ahn C.-Y."/>
            <person name="Oh H.-M."/>
        </authorList>
    </citation>
    <scope>NUCLEOTIDE SEQUENCE</scope>
    <source>
        <strain evidence="7">DR4.4</strain>
    </source>
</reference>
<comment type="subcellular location">
    <subcellularLocation>
        <location evidence="1">Membrane</location>
        <topology evidence="1">Multi-pass membrane protein</topology>
    </subcellularLocation>
</comment>
<accession>A0A931H7I2</accession>
<dbReference type="AlphaFoldDB" id="A0A931H7I2"/>
<dbReference type="Proteomes" id="UP000651050">
    <property type="component" value="Unassembled WGS sequence"/>
</dbReference>
<comment type="caution">
    <text evidence="7">The sequence shown here is derived from an EMBL/GenBank/DDBJ whole genome shotgun (WGS) entry which is preliminary data.</text>
</comment>
<feature type="transmembrane region" description="Helical" evidence="5">
    <location>
        <begin position="360"/>
        <end position="379"/>
    </location>
</feature>
<dbReference type="PANTHER" id="PTHR37422">
    <property type="entry name" value="TEICHURONIC ACID BIOSYNTHESIS PROTEIN TUAE"/>
    <property type="match status" value="1"/>
</dbReference>
<protein>
    <submittedName>
        <fullName evidence="7">O-antigen ligase family protein</fullName>
    </submittedName>
</protein>
<sequence>MKLPKTDGYLHWVLPAMLALAAAGVLISGRDLSQTFIELADGSGGIRGPIIVWGQRLVSILLLLAAGERIAHHVLDHRHLPSAALTFAFVFYWFTTVAMTAVFGSHPQLAHEYLYALILGFAMLLATPPEWERILDRARDALVIFIVIGVGLMAVMPTMVLDMLYSQGLIPGLPRFGGLAPHPVAMGMFAQTALLLIWARPYAKKWVNVLAWITGLAALFLAQSKTAWIAFFLCSAAMWLVRDSGRVWRKITDPREDGLTGVVVCLTAMTVIGAVLGLLLASDWGSKLSDFAGSAEGAQLMSLTGRDRIWAIAMEEWQSNYLFGYGPGLWDDSFRMSIGMPNATDAHNQFMDTLARSGTVGFVGLVLYGLTLMFLSLRYARTTGGLSLALFLALALRSISEVPLLLFGYGTELYVHFLLLVTLAAGSAQRVVADVPRARFVYGTAS</sequence>
<dbReference type="InterPro" id="IPR007016">
    <property type="entry name" value="O-antigen_ligase-rel_domated"/>
</dbReference>
<evidence type="ECO:0000256" key="1">
    <source>
        <dbReference type="ARBA" id="ARBA00004141"/>
    </source>
</evidence>
<dbReference type="InterPro" id="IPR051533">
    <property type="entry name" value="WaaL-like"/>
</dbReference>